<dbReference type="InterPro" id="IPR013099">
    <property type="entry name" value="K_chnl_dom"/>
</dbReference>
<dbReference type="OMA" id="ERKRWEF"/>
<dbReference type="KEGG" id="hmg:100211770"/>
<dbReference type="Pfam" id="PF07885">
    <property type="entry name" value="Ion_trans_2"/>
    <property type="match status" value="2"/>
</dbReference>
<proteinExistence type="evidence at transcript level"/>
<feature type="transmembrane region" description="Helical" evidence="14">
    <location>
        <begin position="233"/>
        <end position="256"/>
    </location>
</feature>
<evidence type="ECO:0000256" key="11">
    <source>
        <dbReference type="ARBA" id="ARBA00023303"/>
    </source>
</evidence>
<comment type="subcellular location">
    <subcellularLocation>
        <location evidence="1">Membrane</location>
        <topology evidence="1">Multi-pass membrane protein</topology>
    </subcellularLocation>
</comment>
<dbReference type="PANTHER" id="PTHR11003">
    <property type="entry name" value="POTASSIUM CHANNEL, SUBFAMILY K"/>
    <property type="match status" value="1"/>
</dbReference>
<evidence type="ECO:0000256" key="7">
    <source>
        <dbReference type="ARBA" id="ARBA00022958"/>
    </source>
</evidence>
<dbReference type="SUPFAM" id="SSF81324">
    <property type="entry name" value="Voltage-gated potassium channels"/>
    <property type="match status" value="2"/>
</dbReference>
<dbReference type="PIRSF" id="PIRSF038061">
    <property type="entry name" value="K_channel_subfamily_K_type"/>
    <property type="match status" value="1"/>
</dbReference>
<feature type="domain" description="Potassium channel" evidence="15">
    <location>
        <begin position="170"/>
        <end position="244"/>
    </location>
</feature>
<gene>
    <name evidence="16" type="primary">KCNK9</name>
</gene>
<reference evidence="16" key="1">
    <citation type="journal article" date="2013" name="Genome Biol. Evol.">
        <title>Punctuated emergences of genetic and phenotypic innovations in eumetazoan, bilaterian, euteleostome, and hominidae ancestors.</title>
        <authorList>
            <person name="Wenger Y."/>
            <person name="Galliot B."/>
        </authorList>
    </citation>
    <scope>NUCLEOTIDE SEQUENCE</scope>
    <source>
        <tissue evidence="16">Whole animals</tissue>
    </source>
</reference>
<keyword evidence="9 12" id="KW-0406">Ion transport</keyword>
<keyword evidence="4 12" id="KW-0633">Potassium transport</keyword>
<sequence length="324" mass="37104">MVLLKQQNIRTALLILSTTIYMLLGAAVFSALENETHQEQKKNYFKTYNRIKDTYNMSFQDIEDLAEYIYKRRSINWALEPWSYAGSVYFTSVTITTIGYGHSVPQTVSGQIFCMLYAIIGIPLNLTMFQAIGERMGVLMTSLLRRSKRILGIKNKDVTLIELVAFGLIIWTVFLCGGAAMFSRYERWGFFRSMYYFFVTLTTIGFGDFVALQDVNNPGTRGFQSKTLYITSTLIMIYVGLAIASSVINLLVIRLMELQQPKRRKKNLSWKSGPRCDKCRSTNGGCKSQENVNLIENHAVTILNNFEDELVFRSYKQLRNKTVS</sequence>
<evidence type="ECO:0000256" key="1">
    <source>
        <dbReference type="ARBA" id="ARBA00004141"/>
    </source>
</evidence>
<evidence type="ECO:0000256" key="12">
    <source>
        <dbReference type="PIRNR" id="PIRNR038061"/>
    </source>
</evidence>
<dbReference type="OrthoDB" id="297496at2759"/>
<evidence type="ECO:0000256" key="14">
    <source>
        <dbReference type="SAM" id="Phobius"/>
    </source>
</evidence>
<dbReference type="InterPro" id="IPR003280">
    <property type="entry name" value="2pore_dom_K_chnl"/>
</dbReference>
<feature type="transmembrane region" description="Helical" evidence="14">
    <location>
        <begin position="163"/>
        <end position="182"/>
    </location>
</feature>
<feature type="transmembrane region" description="Helical" evidence="14">
    <location>
        <begin position="82"/>
        <end position="100"/>
    </location>
</feature>
<keyword evidence="10 12" id="KW-0472">Membrane</keyword>
<name>T2M5G6_HYDVU</name>
<keyword evidence="11 13" id="KW-0407">Ion channel</keyword>
<evidence type="ECO:0000259" key="15">
    <source>
        <dbReference type="Pfam" id="PF07885"/>
    </source>
</evidence>
<evidence type="ECO:0000256" key="6">
    <source>
        <dbReference type="ARBA" id="ARBA00022826"/>
    </source>
</evidence>
<dbReference type="PRINTS" id="PR01333">
    <property type="entry name" value="2POREKCHANEL"/>
</dbReference>
<evidence type="ECO:0000256" key="13">
    <source>
        <dbReference type="RuleBase" id="RU003857"/>
    </source>
</evidence>
<dbReference type="InterPro" id="IPR003092">
    <property type="entry name" value="2pore_dom_K_chnl_TASK"/>
</dbReference>
<feature type="transmembrane region" description="Helical" evidence="14">
    <location>
        <begin position="112"/>
        <end position="132"/>
    </location>
</feature>
<keyword evidence="3 12" id="KW-0813">Transport</keyword>
<dbReference type="PANTHER" id="PTHR11003:SF291">
    <property type="entry name" value="IP11374P"/>
    <property type="match status" value="1"/>
</dbReference>
<comment type="similarity">
    <text evidence="2 13">Belongs to the two pore domain potassium channel (TC 1.A.1.8) family.</text>
</comment>
<evidence type="ECO:0000256" key="2">
    <source>
        <dbReference type="ARBA" id="ARBA00006666"/>
    </source>
</evidence>
<feature type="domain" description="Potassium channel" evidence="15">
    <location>
        <begin position="79"/>
        <end position="136"/>
    </location>
</feature>
<dbReference type="PRINTS" id="PR01095">
    <property type="entry name" value="TASKCHANNEL"/>
</dbReference>
<protein>
    <submittedName>
        <fullName evidence="16">Potassium channel subfamily K member 9</fullName>
    </submittedName>
</protein>
<keyword evidence="6 12" id="KW-0631">Potassium channel</keyword>
<evidence type="ECO:0000256" key="4">
    <source>
        <dbReference type="ARBA" id="ARBA00022538"/>
    </source>
</evidence>
<dbReference type="GO" id="GO:0030322">
    <property type="term" value="P:stabilization of membrane potential"/>
    <property type="evidence" value="ECO:0007669"/>
    <property type="project" value="TreeGrafter"/>
</dbReference>
<evidence type="ECO:0000256" key="10">
    <source>
        <dbReference type="ARBA" id="ARBA00023136"/>
    </source>
</evidence>
<dbReference type="Gene3D" id="1.10.287.70">
    <property type="match status" value="1"/>
</dbReference>
<evidence type="ECO:0000256" key="3">
    <source>
        <dbReference type="ARBA" id="ARBA00022448"/>
    </source>
</evidence>
<accession>T2M5G6</accession>
<keyword evidence="8 14" id="KW-1133">Transmembrane helix</keyword>
<dbReference type="GO" id="GO:0022841">
    <property type="term" value="F:potassium ion leak channel activity"/>
    <property type="evidence" value="ECO:0007669"/>
    <property type="project" value="TreeGrafter"/>
</dbReference>
<organism evidence="16">
    <name type="scientific">Hydra vulgaris</name>
    <name type="common">Hydra</name>
    <name type="synonym">Hydra attenuata</name>
    <dbReference type="NCBI Taxonomy" id="6087"/>
    <lineage>
        <taxon>Eukaryota</taxon>
        <taxon>Metazoa</taxon>
        <taxon>Cnidaria</taxon>
        <taxon>Hydrozoa</taxon>
        <taxon>Hydroidolina</taxon>
        <taxon>Anthoathecata</taxon>
        <taxon>Aplanulata</taxon>
        <taxon>Hydridae</taxon>
        <taxon>Hydra</taxon>
    </lineage>
</organism>
<evidence type="ECO:0000256" key="8">
    <source>
        <dbReference type="ARBA" id="ARBA00022989"/>
    </source>
</evidence>
<evidence type="ECO:0000313" key="16">
    <source>
        <dbReference type="EMBL" id="CDG67177.1"/>
    </source>
</evidence>
<evidence type="ECO:0000256" key="9">
    <source>
        <dbReference type="ARBA" id="ARBA00023065"/>
    </source>
</evidence>
<keyword evidence="5 13" id="KW-0812">Transmembrane</keyword>
<feature type="transmembrane region" description="Helical" evidence="14">
    <location>
        <begin position="12"/>
        <end position="32"/>
    </location>
</feature>
<evidence type="ECO:0000256" key="5">
    <source>
        <dbReference type="ARBA" id="ARBA00022692"/>
    </source>
</evidence>
<feature type="transmembrane region" description="Helical" evidence="14">
    <location>
        <begin position="194"/>
        <end position="213"/>
    </location>
</feature>
<dbReference type="EMBL" id="HAAD01000945">
    <property type="protein sequence ID" value="CDG67177.1"/>
    <property type="molecule type" value="mRNA"/>
</dbReference>
<dbReference type="GO" id="GO:0005886">
    <property type="term" value="C:plasma membrane"/>
    <property type="evidence" value="ECO:0007669"/>
    <property type="project" value="TreeGrafter"/>
</dbReference>
<dbReference type="AlphaFoldDB" id="T2M5G6"/>
<dbReference type="GO" id="GO:0015271">
    <property type="term" value="F:outward rectifier potassium channel activity"/>
    <property type="evidence" value="ECO:0007669"/>
    <property type="project" value="TreeGrafter"/>
</dbReference>
<keyword evidence="7 12" id="KW-0630">Potassium</keyword>